<proteinExistence type="inferred from homology"/>
<feature type="chain" id="PRO_5046116382" evidence="2">
    <location>
        <begin position="22"/>
        <end position="330"/>
    </location>
</feature>
<protein>
    <submittedName>
        <fullName evidence="3">Tripartite tricarboxylate transporter substrate binding protein</fullName>
    </submittedName>
</protein>
<sequence>MKRRALLRTMGVAALSTLPGAASTWAQAPAFPKPGKAIRIIVGFAPGGPTDTQARVLALEMSKSLGTPVIVENKPGASGGIGAVEVARAEPDGHTLMYISDGVVSQNPHTLKSVQYDALKDFTPIAQTTAGGVVLVMTPALPVKTVSELVAYGKAHPGTLSYASFGTGTVSHIYGEVLRQATGIDLVHIPYKGSADALKDLLAGRVQLMFDSPSTAVQYAKDGRLRILGSAGEKRRSLMPDTPTLLELGLPGFEIRGWNGLFGPAKMGDAVLQPLYAGVRAATRTKTFQEALVTMAFDPVDETPAQFAQVVKRDYDRWGAYVRQAKIAPE</sequence>
<evidence type="ECO:0000313" key="3">
    <source>
        <dbReference type="EMBL" id="MDO1537121.1"/>
    </source>
</evidence>
<evidence type="ECO:0000256" key="1">
    <source>
        <dbReference type="ARBA" id="ARBA00006987"/>
    </source>
</evidence>
<dbReference type="InterPro" id="IPR005064">
    <property type="entry name" value="BUG"/>
</dbReference>
<dbReference type="Pfam" id="PF03401">
    <property type="entry name" value="TctC"/>
    <property type="match status" value="1"/>
</dbReference>
<evidence type="ECO:0000313" key="4">
    <source>
        <dbReference type="Proteomes" id="UP001169027"/>
    </source>
</evidence>
<feature type="signal peptide" evidence="2">
    <location>
        <begin position="1"/>
        <end position="21"/>
    </location>
</feature>
<reference evidence="3" key="1">
    <citation type="submission" date="2023-06" db="EMBL/GenBank/DDBJ databases">
        <authorList>
            <person name="Jiang Y."/>
            <person name="Liu Q."/>
        </authorList>
    </citation>
    <scope>NUCLEOTIDE SEQUENCE</scope>
    <source>
        <strain evidence="3">CGMCC 1.12090</strain>
    </source>
</reference>
<dbReference type="CDD" id="cd07012">
    <property type="entry name" value="PBP2_Bug_TTT"/>
    <property type="match status" value="1"/>
</dbReference>
<dbReference type="PANTHER" id="PTHR42928">
    <property type="entry name" value="TRICARBOXYLATE-BINDING PROTEIN"/>
    <property type="match status" value="1"/>
</dbReference>
<comment type="similarity">
    <text evidence="1">Belongs to the UPF0065 (bug) family.</text>
</comment>
<evidence type="ECO:0000256" key="2">
    <source>
        <dbReference type="SAM" id="SignalP"/>
    </source>
</evidence>
<accession>A0ABT8SDY1</accession>
<dbReference type="SUPFAM" id="SSF53850">
    <property type="entry name" value="Periplasmic binding protein-like II"/>
    <property type="match status" value="1"/>
</dbReference>
<dbReference type="Gene3D" id="3.40.190.10">
    <property type="entry name" value="Periplasmic binding protein-like II"/>
    <property type="match status" value="1"/>
</dbReference>
<dbReference type="InterPro" id="IPR042100">
    <property type="entry name" value="Bug_dom1"/>
</dbReference>
<dbReference type="RefSeq" id="WP_301815399.1">
    <property type="nucleotide sequence ID" value="NZ_JAUJZH010000035.1"/>
</dbReference>
<gene>
    <name evidence="3" type="ORF">Q2T77_33130</name>
</gene>
<keyword evidence="4" id="KW-1185">Reference proteome</keyword>
<organism evidence="3 4">
    <name type="scientific">Variovorax ginsengisoli</name>
    <dbReference type="NCBI Taxonomy" id="363844"/>
    <lineage>
        <taxon>Bacteria</taxon>
        <taxon>Pseudomonadati</taxon>
        <taxon>Pseudomonadota</taxon>
        <taxon>Betaproteobacteria</taxon>
        <taxon>Burkholderiales</taxon>
        <taxon>Comamonadaceae</taxon>
        <taxon>Variovorax</taxon>
    </lineage>
</organism>
<dbReference type="PANTHER" id="PTHR42928:SF5">
    <property type="entry name" value="BLR1237 PROTEIN"/>
    <property type="match status" value="1"/>
</dbReference>
<dbReference type="Gene3D" id="3.40.190.150">
    <property type="entry name" value="Bordetella uptake gene, domain 1"/>
    <property type="match status" value="1"/>
</dbReference>
<keyword evidence="2" id="KW-0732">Signal</keyword>
<dbReference type="EMBL" id="JAUKVY010000035">
    <property type="protein sequence ID" value="MDO1537121.1"/>
    <property type="molecule type" value="Genomic_DNA"/>
</dbReference>
<dbReference type="Proteomes" id="UP001169027">
    <property type="component" value="Unassembled WGS sequence"/>
</dbReference>
<name>A0ABT8SDY1_9BURK</name>
<dbReference type="PIRSF" id="PIRSF017082">
    <property type="entry name" value="YflP"/>
    <property type="match status" value="1"/>
</dbReference>
<comment type="caution">
    <text evidence="3">The sequence shown here is derived from an EMBL/GenBank/DDBJ whole genome shotgun (WGS) entry which is preliminary data.</text>
</comment>